<gene>
    <name evidence="2" type="ORF">DSM00_928</name>
</gene>
<evidence type="ECO:0008006" key="4">
    <source>
        <dbReference type="Google" id="ProtNLM"/>
    </source>
</evidence>
<keyword evidence="3" id="KW-1185">Reference proteome</keyword>
<comment type="caution">
    <text evidence="2">The sequence shown here is derived from an EMBL/GenBank/DDBJ whole genome shotgun (WGS) entry which is preliminary data.</text>
</comment>
<keyword evidence="1" id="KW-0472">Membrane</keyword>
<organism evidence="2 3">
    <name type="scientific">Leeuwenhoekiella aequorea</name>
    <dbReference type="NCBI Taxonomy" id="283736"/>
    <lineage>
        <taxon>Bacteria</taxon>
        <taxon>Pseudomonadati</taxon>
        <taxon>Bacteroidota</taxon>
        <taxon>Flavobacteriia</taxon>
        <taxon>Flavobacteriales</taxon>
        <taxon>Flavobacteriaceae</taxon>
        <taxon>Leeuwenhoekiella</taxon>
    </lineage>
</organism>
<dbReference type="Pfam" id="PF09982">
    <property type="entry name" value="LpxR"/>
    <property type="match status" value="1"/>
</dbReference>
<sequence length="335" mass="38687">MRHFNRTIFVFLVYFQAIIVSLFHRFLLGYLLVMSVASTAQETKYKYQFTLGHDNDITLIGSPTDWHYTYGIHLNFNWLPKQNSFTGSLFKNKEFVMFRSGLHVEAYTPDYSTKKQHVNIRQPFAGWGYVDFESTYTFENSFLKLGLELGILGPAVQAGEIQNFIHQYISGDKLVTQWEDQIPNKLGINLRATYARNIFTKDWFNIYAKAAASGGTVFAYIEPSLNLRLGLFDKLSRTNSQGNVLLSSMRKELYFEGSLSPRLSFYNATLQEEDANGDILVAEDLIESFYLNASLGLFYTINRYSFGINWNYSDGKIEGNRPHRYMMLRGSIRFN</sequence>
<evidence type="ECO:0000313" key="2">
    <source>
        <dbReference type="EMBL" id="RXG23315.1"/>
    </source>
</evidence>
<dbReference type="AlphaFoldDB" id="A0A4Q0P9S2"/>
<name>A0A4Q0P9S2_9FLAO</name>
<protein>
    <recommendedName>
        <fullName evidence="4">Lipid A deacylase LpxR family protein</fullName>
    </recommendedName>
</protein>
<dbReference type="EMBL" id="QOVM01000002">
    <property type="protein sequence ID" value="RXG23315.1"/>
    <property type="molecule type" value="Genomic_DNA"/>
</dbReference>
<accession>A0A4Q0P9S2</accession>
<reference evidence="2 3" key="1">
    <citation type="submission" date="2018-07" db="EMBL/GenBank/DDBJ databases">
        <title>Leeuwenhoekiella genomics.</title>
        <authorList>
            <person name="Tahon G."/>
            <person name="Willems A."/>
        </authorList>
    </citation>
    <scope>NUCLEOTIDE SEQUENCE [LARGE SCALE GENOMIC DNA]</scope>
    <source>
        <strain evidence="2 3">LMG 22550</strain>
    </source>
</reference>
<keyword evidence="1" id="KW-0812">Transmembrane</keyword>
<dbReference type="InterPro" id="IPR018707">
    <property type="entry name" value="LpxR"/>
</dbReference>
<dbReference type="Gene3D" id="2.40.128.140">
    <property type="entry name" value="Outer membrane protein"/>
    <property type="match status" value="1"/>
</dbReference>
<proteinExistence type="predicted"/>
<feature type="transmembrane region" description="Helical" evidence="1">
    <location>
        <begin position="7"/>
        <end position="33"/>
    </location>
</feature>
<keyword evidence="1" id="KW-1133">Transmembrane helix</keyword>
<dbReference type="InterPro" id="IPR037107">
    <property type="entry name" value="Put_OMP_sf"/>
</dbReference>
<dbReference type="Proteomes" id="UP000289238">
    <property type="component" value="Unassembled WGS sequence"/>
</dbReference>
<evidence type="ECO:0000313" key="3">
    <source>
        <dbReference type="Proteomes" id="UP000289238"/>
    </source>
</evidence>
<evidence type="ECO:0000256" key="1">
    <source>
        <dbReference type="SAM" id="Phobius"/>
    </source>
</evidence>